<feature type="compositionally biased region" description="Basic and acidic residues" evidence="9">
    <location>
        <begin position="200"/>
        <end position="212"/>
    </location>
</feature>
<dbReference type="PANTHER" id="PTHR33911:SF1">
    <property type="entry name" value="RRNA-PROCESSING PROTEIN EFG1"/>
    <property type="match status" value="1"/>
</dbReference>
<evidence type="ECO:0000256" key="5">
    <source>
        <dbReference type="ARBA" id="ARBA00019827"/>
    </source>
</evidence>
<evidence type="ECO:0000256" key="2">
    <source>
        <dbReference type="ARBA" id="ARBA00004604"/>
    </source>
</evidence>
<dbReference type="PANTHER" id="PTHR33911">
    <property type="entry name" value="RRNA-PROCESSING PROTEIN EFG1"/>
    <property type="match status" value="1"/>
</dbReference>
<feature type="region of interest" description="Disordered" evidence="9">
    <location>
        <begin position="1"/>
        <end position="67"/>
    </location>
</feature>
<gene>
    <name evidence="10" type="ORF">N7494_010940</name>
</gene>
<evidence type="ECO:0000313" key="11">
    <source>
        <dbReference type="Proteomes" id="UP001220324"/>
    </source>
</evidence>
<keyword evidence="8" id="KW-0539">Nucleus</keyword>
<reference evidence="10 11" key="1">
    <citation type="journal article" date="2023" name="IMA Fungus">
        <title>Comparative genomic study of the Penicillium genus elucidates a diverse pangenome and 15 lateral gene transfer events.</title>
        <authorList>
            <person name="Petersen C."/>
            <person name="Sorensen T."/>
            <person name="Nielsen M.R."/>
            <person name="Sondergaard T.E."/>
            <person name="Sorensen J.L."/>
            <person name="Fitzpatrick D.A."/>
            <person name="Frisvad J.C."/>
            <person name="Nielsen K.L."/>
        </authorList>
    </citation>
    <scope>NUCLEOTIDE SEQUENCE [LARGE SCALE GENOMIC DNA]</scope>
    <source>
        <strain evidence="10 11">IBT 35679</strain>
    </source>
</reference>
<sequence length="324" mass="37169">MSDSRRTRGDSSKRKSHHDSEDLVPRKKQHRHADSNEDMQLESGSNETGNPKGKSAPRDKEFTSVNDLKRRIRDVKRLLNKGTLPPDARIVQERALAGYEQDLADETARRDRSHLISKYHFVRFLDRKTASKNLNKLLRREKDQELDSKQKARLQEKIHEAQVNLNYTIYYPLTEKYISLYPKSQEKSSKEAGAESGSDADIKDQKNQDKKAKPPLWAVVEKCMADNTMDRLREGKMNIGFDGKPITVSEKPAQEAKEKKPKKPEFNEAQYGSRRERRAAANSVPNGRRDQKNYYGRERDRLQDVAPVQPAAAGDDSDGGFFEE</sequence>
<organism evidence="10 11">
    <name type="scientific">Penicillium frequentans</name>
    <dbReference type="NCBI Taxonomy" id="3151616"/>
    <lineage>
        <taxon>Eukaryota</taxon>
        <taxon>Fungi</taxon>
        <taxon>Dikarya</taxon>
        <taxon>Ascomycota</taxon>
        <taxon>Pezizomycotina</taxon>
        <taxon>Eurotiomycetes</taxon>
        <taxon>Eurotiomycetidae</taxon>
        <taxon>Eurotiales</taxon>
        <taxon>Aspergillaceae</taxon>
        <taxon>Penicillium</taxon>
    </lineage>
</organism>
<dbReference type="Pfam" id="PF10153">
    <property type="entry name" value="Efg1"/>
    <property type="match status" value="1"/>
</dbReference>
<dbReference type="AlphaFoldDB" id="A0AAD6CJ10"/>
<evidence type="ECO:0000256" key="7">
    <source>
        <dbReference type="ARBA" id="ARBA00023054"/>
    </source>
</evidence>
<feature type="compositionally biased region" description="Acidic residues" evidence="9">
    <location>
        <begin position="315"/>
        <end position="324"/>
    </location>
</feature>
<dbReference type="Proteomes" id="UP001220324">
    <property type="component" value="Unassembled WGS sequence"/>
</dbReference>
<keyword evidence="11" id="KW-1185">Reference proteome</keyword>
<proteinExistence type="inferred from homology"/>
<evidence type="ECO:0000256" key="1">
    <source>
        <dbReference type="ARBA" id="ARBA00002773"/>
    </source>
</evidence>
<evidence type="ECO:0000256" key="3">
    <source>
        <dbReference type="ARBA" id="ARBA00006916"/>
    </source>
</evidence>
<evidence type="ECO:0000313" key="10">
    <source>
        <dbReference type="EMBL" id="KAJ5524290.1"/>
    </source>
</evidence>
<evidence type="ECO:0000256" key="8">
    <source>
        <dbReference type="ARBA" id="ARBA00023242"/>
    </source>
</evidence>
<feature type="compositionally biased region" description="Basic and acidic residues" evidence="9">
    <location>
        <begin position="1"/>
        <end position="25"/>
    </location>
</feature>
<dbReference type="GO" id="GO:0005730">
    <property type="term" value="C:nucleolus"/>
    <property type="evidence" value="ECO:0007669"/>
    <property type="project" value="UniProtKB-SubCell"/>
</dbReference>
<feature type="region of interest" description="Disordered" evidence="9">
    <location>
        <begin position="237"/>
        <end position="324"/>
    </location>
</feature>
<feature type="region of interest" description="Disordered" evidence="9">
    <location>
        <begin position="185"/>
        <end position="214"/>
    </location>
</feature>
<comment type="function">
    <text evidence="1">Involved in rRNA processing.</text>
</comment>
<comment type="subcellular location">
    <subcellularLocation>
        <location evidence="2">Nucleus</location>
        <location evidence="2">Nucleolus</location>
    </subcellularLocation>
</comment>
<dbReference type="GO" id="GO:0030688">
    <property type="term" value="C:preribosome, small subunit precursor"/>
    <property type="evidence" value="ECO:0007669"/>
    <property type="project" value="TreeGrafter"/>
</dbReference>
<protein>
    <recommendedName>
        <fullName evidence="4">rRNA-processing protein EFG1</fullName>
    </recommendedName>
    <alternativeName>
        <fullName evidence="5">rRNA-processing protein efg1</fullName>
    </alternativeName>
</protein>
<keyword evidence="6" id="KW-0698">rRNA processing</keyword>
<comment type="caution">
    <text evidence="10">The sequence shown here is derived from an EMBL/GenBank/DDBJ whole genome shotgun (WGS) entry which is preliminary data.</text>
</comment>
<feature type="compositionally biased region" description="Basic and acidic residues" evidence="9">
    <location>
        <begin position="252"/>
        <end position="266"/>
    </location>
</feature>
<keyword evidence="7" id="KW-0175">Coiled coil</keyword>
<accession>A0AAD6CJ10</accession>
<dbReference type="InterPro" id="IPR050786">
    <property type="entry name" value="EFG1_rRNA-proc"/>
</dbReference>
<evidence type="ECO:0000256" key="9">
    <source>
        <dbReference type="SAM" id="MobiDB-lite"/>
    </source>
</evidence>
<name>A0AAD6CJ10_9EURO</name>
<evidence type="ECO:0000256" key="4">
    <source>
        <dbReference type="ARBA" id="ARBA00018689"/>
    </source>
</evidence>
<dbReference type="InterPro" id="IPR019310">
    <property type="entry name" value="Efg1"/>
</dbReference>
<feature type="compositionally biased region" description="Basic and acidic residues" evidence="9">
    <location>
        <begin position="287"/>
        <end position="303"/>
    </location>
</feature>
<comment type="similarity">
    <text evidence="3">Belongs to the EFG1 family.</text>
</comment>
<evidence type="ECO:0000256" key="6">
    <source>
        <dbReference type="ARBA" id="ARBA00022552"/>
    </source>
</evidence>
<dbReference type="GO" id="GO:0000462">
    <property type="term" value="P:maturation of SSU-rRNA from tricistronic rRNA transcript (SSU-rRNA, 5.8S rRNA, LSU-rRNA)"/>
    <property type="evidence" value="ECO:0007669"/>
    <property type="project" value="TreeGrafter"/>
</dbReference>
<dbReference type="EMBL" id="JAQIZZ010000008">
    <property type="protein sequence ID" value="KAJ5524290.1"/>
    <property type="molecule type" value="Genomic_DNA"/>
</dbReference>